<gene>
    <name evidence="1" type="ORF">LOD99_7553</name>
</gene>
<comment type="caution">
    <text evidence="1">The sequence shown here is derived from an EMBL/GenBank/DDBJ whole genome shotgun (WGS) entry which is preliminary data.</text>
</comment>
<sequence length="197" mass="23514">MDSYISPVICYIIILLMQIHYTNSIKVDILRKFFDDEEKHDLKDMYKCLRDVIEFSFDEYQESIFTILGMELDFNKWDVMINGFCEFNSLTEETVNHLKTLKFNEFQIKDVNQFEMKQDGYSLFLRMVIEKSPSNKLNYIFSGTKVSFRLGNRTRDASRETSSMSLVEKNSLQHYFIRRALENLKRKETTFIIHATK</sequence>
<dbReference type="Proteomes" id="UP001165289">
    <property type="component" value="Unassembled WGS sequence"/>
</dbReference>
<dbReference type="AlphaFoldDB" id="A0AAV7JNT1"/>
<organism evidence="1 2">
    <name type="scientific">Oopsacas minuta</name>
    <dbReference type="NCBI Taxonomy" id="111878"/>
    <lineage>
        <taxon>Eukaryota</taxon>
        <taxon>Metazoa</taxon>
        <taxon>Porifera</taxon>
        <taxon>Hexactinellida</taxon>
        <taxon>Hexasterophora</taxon>
        <taxon>Lyssacinosida</taxon>
        <taxon>Leucopsacidae</taxon>
        <taxon>Oopsacas</taxon>
    </lineage>
</organism>
<protein>
    <submittedName>
        <fullName evidence="1">Uncharacterized protein</fullName>
    </submittedName>
</protein>
<accession>A0AAV7JNT1</accession>
<evidence type="ECO:0000313" key="1">
    <source>
        <dbReference type="EMBL" id="KAI6650502.1"/>
    </source>
</evidence>
<evidence type="ECO:0000313" key="2">
    <source>
        <dbReference type="Proteomes" id="UP001165289"/>
    </source>
</evidence>
<proteinExistence type="predicted"/>
<name>A0AAV7JNT1_9METZ</name>
<dbReference type="EMBL" id="JAKMXF010000310">
    <property type="protein sequence ID" value="KAI6650502.1"/>
    <property type="molecule type" value="Genomic_DNA"/>
</dbReference>
<keyword evidence="2" id="KW-1185">Reference proteome</keyword>
<reference evidence="1 2" key="1">
    <citation type="journal article" date="2023" name="BMC Biol.">
        <title>The compact genome of the sponge Oopsacas minuta (Hexactinellida) is lacking key metazoan core genes.</title>
        <authorList>
            <person name="Santini S."/>
            <person name="Schenkelaars Q."/>
            <person name="Jourda C."/>
            <person name="Duchesne M."/>
            <person name="Belahbib H."/>
            <person name="Rocher C."/>
            <person name="Selva M."/>
            <person name="Riesgo A."/>
            <person name="Vervoort M."/>
            <person name="Leys S.P."/>
            <person name="Kodjabachian L."/>
            <person name="Le Bivic A."/>
            <person name="Borchiellini C."/>
            <person name="Claverie J.M."/>
            <person name="Renard E."/>
        </authorList>
    </citation>
    <scope>NUCLEOTIDE SEQUENCE [LARGE SCALE GENOMIC DNA]</scope>
    <source>
        <strain evidence="1">SPO-2</strain>
    </source>
</reference>